<evidence type="ECO:0000256" key="1">
    <source>
        <dbReference type="ARBA" id="ARBA00022723"/>
    </source>
</evidence>
<name>A0A9P8TSD2_WICPI</name>
<accession>A0A9P8TSD2</accession>
<feature type="region of interest" description="Disordered" evidence="5">
    <location>
        <begin position="1"/>
        <end position="21"/>
    </location>
</feature>
<dbReference type="AlphaFoldDB" id="A0A9P8TSD2"/>
<feature type="compositionally biased region" description="Polar residues" evidence="5">
    <location>
        <begin position="344"/>
        <end position="394"/>
    </location>
</feature>
<dbReference type="OrthoDB" id="10018316at2759"/>
<feature type="domain" description="FYVE-type" evidence="6">
    <location>
        <begin position="530"/>
        <end position="603"/>
    </location>
</feature>
<keyword evidence="2 4" id="KW-0863">Zinc-finger</keyword>
<evidence type="ECO:0000313" key="7">
    <source>
        <dbReference type="EMBL" id="KAH3688910.1"/>
    </source>
</evidence>
<reference evidence="7" key="2">
    <citation type="submission" date="2021-01" db="EMBL/GenBank/DDBJ databases">
        <authorList>
            <person name="Schikora-Tamarit M.A."/>
        </authorList>
    </citation>
    <scope>NUCLEOTIDE SEQUENCE</scope>
    <source>
        <strain evidence="7">CBS2887</strain>
    </source>
</reference>
<keyword evidence="8" id="KW-1185">Reference proteome</keyword>
<dbReference type="GO" id="GO:0046854">
    <property type="term" value="P:phosphatidylinositol phosphate biosynthetic process"/>
    <property type="evidence" value="ECO:0007669"/>
    <property type="project" value="TreeGrafter"/>
</dbReference>
<feature type="compositionally biased region" description="Basic and acidic residues" evidence="5">
    <location>
        <begin position="668"/>
        <end position="680"/>
    </location>
</feature>
<gene>
    <name evidence="7" type="ORF">WICPIJ_000083</name>
</gene>
<evidence type="ECO:0000259" key="6">
    <source>
        <dbReference type="PROSITE" id="PS50178"/>
    </source>
</evidence>
<dbReference type="GO" id="GO:0000285">
    <property type="term" value="F:1-phosphatidylinositol-3-phosphate 5-kinase activity"/>
    <property type="evidence" value="ECO:0007669"/>
    <property type="project" value="TreeGrafter"/>
</dbReference>
<dbReference type="PANTHER" id="PTHR45748">
    <property type="entry name" value="1-PHOSPHATIDYLINOSITOL 3-PHOSPHATE 5-KINASE-RELATED"/>
    <property type="match status" value="1"/>
</dbReference>
<dbReference type="PROSITE" id="PS50178">
    <property type="entry name" value="ZF_FYVE"/>
    <property type="match status" value="1"/>
</dbReference>
<comment type="caution">
    <text evidence="7">The sequence shown here is derived from an EMBL/GenBank/DDBJ whole genome shotgun (WGS) entry which is preliminary data.</text>
</comment>
<proteinExistence type="predicted"/>
<dbReference type="GO" id="GO:0008270">
    <property type="term" value="F:zinc ion binding"/>
    <property type="evidence" value="ECO:0007669"/>
    <property type="project" value="UniProtKB-KW"/>
</dbReference>
<dbReference type="CDD" id="cd15760">
    <property type="entry name" value="FYVE_scVPS27p_like"/>
    <property type="match status" value="1"/>
</dbReference>
<dbReference type="PANTHER" id="PTHR45748:SF7">
    <property type="entry name" value="1-PHOSPHATIDYLINOSITOL 3-PHOSPHATE 5-KINASE-RELATED"/>
    <property type="match status" value="1"/>
</dbReference>
<dbReference type="Gene3D" id="3.30.40.10">
    <property type="entry name" value="Zinc/RING finger domain, C3HC4 (zinc finger)"/>
    <property type="match status" value="1"/>
</dbReference>
<feature type="region of interest" description="Disordered" evidence="5">
    <location>
        <begin position="325"/>
        <end position="394"/>
    </location>
</feature>
<dbReference type="EMBL" id="JAEUBG010000056">
    <property type="protein sequence ID" value="KAH3688910.1"/>
    <property type="molecule type" value="Genomic_DNA"/>
</dbReference>
<dbReference type="InterPro" id="IPR011011">
    <property type="entry name" value="Znf_FYVE_PHD"/>
</dbReference>
<keyword evidence="1" id="KW-0479">Metal-binding</keyword>
<dbReference type="InterPro" id="IPR013083">
    <property type="entry name" value="Znf_RING/FYVE/PHD"/>
</dbReference>
<feature type="region of interest" description="Disordered" evidence="5">
    <location>
        <begin position="291"/>
        <end position="313"/>
    </location>
</feature>
<dbReference type="GO" id="GO:0010008">
    <property type="term" value="C:endosome membrane"/>
    <property type="evidence" value="ECO:0007669"/>
    <property type="project" value="TreeGrafter"/>
</dbReference>
<feature type="compositionally biased region" description="Polar residues" evidence="5">
    <location>
        <begin position="59"/>
        <end position="86"/>
    </location>
</feature>
<feature type="compositionally biased region" description="Polar residues" evidence="5">
    <location>
        <begin position="452"/>
        <end position="461"/>
    </location>
</feature>
<dbReference type="GO" id="GO:0032266">
    <property type="term" value="F:phosphatidylinositol-3-phosphate binding"/>
    <property type="evidence" value="ECO:0007669"/>
    <property type="project" value="UniProtKB-ARBA"/>
</dbReference>
<feature type="region of interest" description="Disordered" evidence="5">
    <location>
        <begin position="45"/>
        <end position="99"/>
    </location>
</feature>
<dbReference type="Proteomes" id="UP000774326">
    <property type="component" value="Unassembled WGS sequence"/>
</dbReference>
<feature type="compositionally biased region" description="Polar residues" evidence="5">
    <location>
        <begin position="654"/>
        <end position="667"/>
    </location>
</feature>
<feature type="compositionally biased region" description="Low complexity" evidence="5">
    <location>
        <begin position="462"/>
        <end position="476"/>
    </location>
</feature>
<protein>
    <recommendedName>
        <fullName evidence="6">FYVE-type domain-containing protein</fullName>
    </recommendedName>
</protein>
<dbReference type="InterPro" id="IPR017455">
    <property type="entry name" value="Znf_FYVE-rel"/>
</dbReference>
<dbReference type="SUPFAM" id="SSF57903">
    <property type="entry name" value="FYVE/PHD zinc finger"/>
    <property type="match status" value="1"/>
</dbReference>
<dbReference type="Pfam" id="PF01363">
    <property type="entry name" value="FYVE"/>
    <property type="match status" value="1"/>
</dbReference>
<dbReference type="SMART" id="SM00064">
    <property type="entry name" value="FYVE"/>
    <property type="match status" value="1"/>
</dbReference>
<keyword evidence="3" id="KW-0862">Zinc</keyword>
<evidence type="ECO:0000256" key="2">
    <source>
        <dbReference type="ARBA" id="ARBA00022771"/>
    </source>
</evidence>
<feature type="region of interest" description="Disordered" evidence="5">
    <location>
        <begin position="445"/>
        <end position="479"/>
    </location>
</feature>
<sequence length="696" mass="76387">MTQQETTSTLISDGTSLANGRDSNILINSSEDLISGKNNLQHELLSGRSQSDRIPRTMMQPSFTEQRSKSNTTSRKGSNDSESAIQDQDLPSEITFEKRSIPKTRTTSIQSVLSSVSLRSLAQQNIGYMKNRPHSAMSNKTPSSNAINKGSFVPPSSETQSQFINTKAHIQAPATAASSKLPSSFEIGQRLPFIKDNVADSNRDEIEQVESDGEGEDDGKLTVDALKNLTNFSRFIPAEVDLNITDAPDKLESSAIEEESVVQSHTTLPSAASNLSLNNFGSFNSLHQSSSTTHLQALRQPQPVTPFPHSPIIRKEPLVIQSNETKSRLLSSTTSSQNLPMIRPSSNLRKVTSNQLSNSPKPASDISNASSPLVKSRTGSPQSNVQPHQHQSTLLSVPLSHSSSIDSNVVKGISDLKRPMYLPAVLRQSPTNLNKDDVERINAEKLEKSRRMNSQYKSHTIGSSSANKSNGSSAWKLPFNDQGHASLDSTISEEQPRTSRASFSAMRTSRSLMNLHINLNQPTRAHWRRDTTRKCCAYCSKPFTFFDRRHHCRKCGDIFCSEHTSHMVKLNEDAQFLNIDVNEFEKEQGILCKVCDGCYKQYEDIIDQQYNVVSATNNATSTATAAGTATAPSGKSSSSSRTNDNTTRPTNGTKANSTEVTSNLNITSKDHTGTEEDKSNEQVVGSVPVDWTWSSF</sequence>
<feature type="compositionally biased region" description="Low complexity" evidence="5">
    <location>
        <begin position="622"/>
        <end position="653"/>
    </location>
</feature>
<evidence type="ECO:0000256" key="3">
    <source>
        <dbReference type="ARBA" id="ARBA00022833"/>
    </source>
</evidence>
<dbReference type="InterPro" id="IPR000306">
    <property type="entry name" value="Znf_FYVE"/>
</dbReference>
<evidence type="ECO:0000256" key="5">
    <source>
        <dbReference type="SAM" id="MobiDB-lite"/>
    </source>
</evidence>
<evidence type="ECO:0000313" key="8">
    <source>
        <dbReference type="Proteomes" id="UP000774326"/>
    </source>
</evidence>
<reference evidence="7" key="1">
    <citation type="journal article" date="2021" name="Open Biol.">
        <title>Shared evolutionary footprints suggest mitochondrial oxidative damage underlies multiple complex I losses in fungi.</title>
        <authorList>
            <person name="Schikora-Tamarit M.A."/>
            <person name="Marcet-Houben M."/>
            <person name="Nosek J."/>
            <person name="Gabaldon T."/>
        </authorList>
    </citation>
    <scope>NUCLEOTIDE SEQUENCE</scope>
    <source>
        <strain evidence="7">CBS2887</strain>
    </source>
</reference>
<evidence type="ECO:0000256" key="4">
    <source>
        <dbReference type="PROSITE-ProRule" id="PRU00091"/>
    </source>
</evidence>
<feature type="region of interest" description="Disordered" evidence="5">
    <location>
        <begin position="622"/>
        <end position="696"/>
    </location>
</feature>
<organism evidence="7 8">
    <name type="scientific">Wickerhamomyces pijperi</name>
    <name type="common">Yeast</name>
    <name type="synonym">Pichia pijperi</name>
    <dbReference type="NCBI Taxonomy" id="599730"/>
    <lineage>
        <taxon>Eukaryota</taxon>
        <taxon>Fungi</taxon>
        <taxon>Dikarya</taxon>
        <taxon>Ascomycota</taxon>
        <taxon>Saccharomycotina</taxon>
        <taxon>Saccharomycetes</taxon>
        <taxon>Phaffomycetales</taxon>
        <taxon>Wickerhamomycetaceae</taxon>
        <taxon>Wickerhamomyces</taxon>
    </lineage>
</organism>